<feature type="transmembrane region" description="Helical" evidence="1">
    <location>
        <begin position="12"/>
        <end position="32"/>
    </location>
</feature>
<gene>
    <name evidence="2" type="ORF">PSECIP111951_02168</name>
</gene>
<feature type="transmembrane region" description="Helical" evidence="1">
    <location>
        <begin position="44"/>
        <end position="65"/>
    </location>
</feature>
<protein>
    <recommendedName>
        <fullName evidence="4">Lycopene cyclase domain-containing protein</fullName>
    </recommendedName>
</protein>
<keyword evidence="1" id="KW-0812">Transmembrane</keyword>
<evidence type="ECO:0000313" key="3">
    <source>
        <dbReference type="Proteomes" id="UP001152485"/>
    </source>
</evidence>
<proteinExistence type="predicted"/>
<evidence type="ECO:0000313" key="2">
    <source>
        <dbReference type="EMBL" id="CAH9059929.1"/>
    </source>
</evidence>
<organism evidence="2 3">
    <name type="scientific">Pseudoalteromonas holothuriae</name>
    <dbReference type="NCBI Taxonomy" id="2963714"/>
    <lineage>
        <taxon>Bacteria</taxon>
        <taxon>Pseudomonadati</taxon>
        <taxon>Pseudomonadota</taxon>
        <taxon>Gammaproteobacteria</taxon>
        <taxon>Alteromonadales</taxon>
        <taxon>Pseudoalteromonadaceae</taxon>
        <taxon>Pseudoalteromonas</taxon>
    </lineage>
</organism>
<evidence type="ECO:0000256" key="1">
    <source>
        <dbReference type="SAM" id="Phobius"/>
    </source>
</evidence>
<dbReference type="RefSeq" id="WP_261593348.1">
    <property type="nucleotide sequence ID" value="NZ_CAMAPD010000009.1"/>
</dbReference>
<dbReference type="Proteomes" id="UP001152485">
    <property type="component" value="Unassembled WGS sequence"/>
</dbReference>
<keyword evidence="1" id="KW-1133">Transmembrane helix</keyword>
<keyword evidence="1" id="KW-0472">Membrane</keyword>
<accession>A0ABN8UQC2</accession>
<feature type="transmembrane region" description="Helical" evidence="1">
    <location>
        <begin position="119"/>
        <end position="140"/>
    </location>
</feature>
<reference evidence="2 3" key="1">
    <citation type="submission" date="2022-07" db="EMBL/GenBank/DDBJ databases">
        <authorList>
            <person name="Criscuolo A."/>
        </authorList>
    </citation>
    <scope>NUCLEOTIDE SEQUENCE [LARGE SCALE GENOMIC DNA]</scope>
    <source>
        <strain evidence="3">CIP 111951</strain>
    </source>
</reference>
<name>A0ABN8UQC2_9GAMM</name>
<comment type="caution">
    <text evidence="2">The sequence shown here is derived from an EMBL/GenBank/DDBJ whole genome shotgun (WGS) entry which is preliminary data.</text>
</comment>
<feature type="transmembrane region" description="Helical" evidence="1">
    <location>
        <begin position="77"/>
        <end position="99"/>
    </location>
</feature>
<dbReference type="EMBL" id="CAMAPD010000009">
    <property type="protein sequence ID" value="CAH9059929.1"/>
    <property type="molecule type" value="Genomic_DNA"/>
</dbReference>
<sequence length="144" mass="16289">MSYYINKNLSLALIFGVLFPLFVDWLFGLVLGPRVLYVANLEIALTYAVMLFLGMGGCTLAMILAHKLKRINKSYDTYLSVCALVIVLYTIGDTFFAILGSRGFLLEPFGIELTDYPSIFGPIVSVFITSMLFIFLYIIFRVRR</sequence>
<evidence type="ECO:0008006" key="4">
    <source>
        <dbReference type="Google" id="ProtNLM"/>
    </source>
</evidence>